<dbReference type="Gene3D" id="3.40.50.1220">
    <property type="entry name" value="TPP-binding domain"/>
    <property type="match status" value="1"/>
</dbReference>
<dbReference type="Pfam" id="PF02776">
    <property type="entry name" value="TPP_enzyme_N"/>
    <property type="match status" value="1"/>
</dbReference>
<dbReference type="PANTHER" id="PTHR18968">
    <property type="entry name" value="THIAMINE PYROPHOSPHATE ENZYMES"/>
    <property type="match status" value="1"/>
</dbReference>
<dbReference type="OrthoDB" id="4494979at2"/>
<keyword evidence="10" id="KW-0456">Lyase</keyword>
<dbReference type="GO" id="GO:0009097">
    <property type="term" value="P:isoleucine biosynthetic process"/>
    <property type="evidence" value="ECO:0007669"/>
    <property type="project" value="TreeGrafter"/>
</dbReference>
<sequence length="565" mass="60017">MAPATGSGLVVRTLQRAGVNVAFGLPGAHIDGILQEALDAKLRIVDVRHEMNAGHAAEGYARVTGNLGVAVVTAGGGFTNVLTSVANAHLDRTPVLYLVGSGPLETDQVNDQQAGFDQVAMATPVTKFAHRVTRTELIPRLVAQAIRIAQSEPKGPVLLDIPWDVLRQQIDVDEAEDYRVEIDGNGIASADGVDRIVEALRTAERPIALVGKSFVTADARAHLHEFAARTGVPLFSDWEGLGAIVGSERHVGLLQSLATVPEDERPDLVLLLGLRFGMATQFGTGRLLPKSARIFQIDPDGRELGRLQEVELGIQADAVGTVGVLNERLGDSPVPPGRDDWLKTLRDISATRRSALAAETEEHGDDAIHPYLAVRTIAESVPEDATVVVDGALTELWLSETIALAPLAHYLGHGYLSSMGSNFGVAVGAQYATPDRATILVTGDGAVGYSLAEFDTLVRAGLPVIVIVLNNQAWGATLHTQQFFFGQDRVTNNRLQNGSYSGVARALGADGVDVTELDQLRPAIEAALEARRPTCIDVRVSLAPIPPEERVLNGGAPFGGIEIDA</sequence>
<dbReference type="AlphaFoldDB" id="A0A100JTT5"/>
<dbReference type="Gene3D" id="3.40.50.970">
    <property type="match status" value="2"/>
</dbReference>
<evidence type="ECO:0000256" key="4">
    <source>
        <dbReference type="ARBA" id="ARBA00022723"/>
    </source>
</evidence>
<dbReference type="PANTHER" id="PTHR18968:SF166">
    <property type="entry name" value="2-HYDROXYACYL-COA LYASE 2"/>
    <property type="match status" value="1"/>
</dbReference>
<evidence type="ECO:0000256" key="2">
    <source>
        <dbReference type="ARBA" id="ARBA00001964"/>
    </source>
</evidence>
<dbReference type="SUPFAM" id="SSF52518">
    <property type="entry name" value="Thiamin diphosphate-binding fold (THDP-binding)"/>
    <property type="match status" value="2"/>
</dbReference>
<evidence type="ECO:0000259" key="7">
    <source>
        <dbReference type="Pfam" id="PF00205"/>
    </source>
</evidence>
<reference evidence="11" key="3">
    <citation type="submission" date="2016-02" db="EMBL/GenBank/DDBJ databases">
        <title>Draft genome of pathogenic Streptomyces sp. in Japan.</title>
        <authorList>
            <person name="Tomihama T."/>
            <person name="Ikenaga M."/>
            <person name="Sakai M."/>
            <person name="Okubo T."/>
            <person name="Ikeda S."/>
        </authorList>
    </citation>
    <scope>NUCLEOTIDE SEQUENCE [LARGE SCALE GENOMIC DNA]</scope>
    <source>
        <strain evidence="11">S58</strain>
    </source>
</reference>
<comment type="similarity">
    <text evidence="3 6">Belongs to the TPP enzyme family.</text>
</comment>
<dbReference type="PROSITE" id="PS00187">
    <property type="entry name" value="TPP_ENZYMES"/>
    <property type="match status" value="1"/>
</dbReference>
<reference evidence="10 11" key="2">
    <citation type="journal article" date="2016" name="Genome Announc.">
        <title>Draft Genome Sequences of Streptomyces scabiei S58, Streptomyces turgidiscabies T45, and Streptomyces acidiscabies a10, the Pathogens of Potato Common Scab, Isolated in Japan.</title>
        <authorList>
            <person name="Tomihama T."/>
            <person name="Nishi Y."/>
            <person name="Sakai M."/>
            <person name="Ikenaga M."/>
            <person name="Okubo T."/>
            <person name="Ikeda S."/>
        </authorList>
    </citation>
    <scope>NUCLEOTIDE SEQUENCE [LARGE SCALE GENOMIC DNA]</scope>
    <source>
        <strain evidence="10 11">S58</strain>
    </source>
</reference>
<evidence type="ECO:0000313" key="11">
    <source>
        <dbReference type="Proteomes" id="UP000067448"/>
    </source>
</evidence>
<feature type="domain" description="Thiamine pyrophosphate enzyme N-terminal TPP-binding" evidence="9">
    <location>
        <begin position="5"/>
        <end position="121"/>
    </location>
</feature>
<dbReference type="InterPro" id="IPR012001">
    <property type="entry name" value="Thiamin_PyroP_enz_TPP-bd_dom"/>
</dbReference>
<comment type="caution">
    <text evidence="10">The sequence shown here is derived from an EMBL/GenBank/DDBJ whole genome shotgun (WGS) entry which is preliminary data.</text>
</comment>
<dbReference type="InterPro" id="IPR012000">
    <property type="entry name" value="Thiamin_PyroP_enz_cen_dom"/>
</dbReference>
<gene>
    <name evidence="10" type="primary">bznB</name>
    <name evidence="10" type="ORF">SsS58_05941</name>
</gene>
<dbReference type="GO" id="GO:0000287">
    <property type="term" value="F:magnesium ion binding"/>
    <property type="evidence" value="ECO:0007669"/>
    <property type="project" value="InterPro"/>
</dbReference>
<comment type="cofactor">
    <cofactor evidence="2">
        <name>thiamine diphosphate</name>
        <dbReference type="ChEBI" id="CHEBI:58937"/>
    </cofactor>
</comment>
<dbReference type="Pfam" id="PF00205">
    <property type="entry name" value="TPP_enzyme_M"/>
    <property type="match status" value="1"/>
</dbReference>
<accession>A0A100JTT5</accession>
<dbReference type="GO" id="GO:0005948">
    <property type="term" value="C:acetolactate synthase complex"/>
    <property type="evidence" value="ECO:0007669"/>
    <property type="project" value="TreeGrafter"/>
</dbReference>
<protein>
    <submittedName>
        <fullName evidence="10">Benzaldehyde lyase</fullName>
        <ecNumber evidence="10">4.1.2.38</ecNumber>
    </submittedName>
</protein>
<evidence type="ECO:0000313" key="10">
    <source>
        <dbReference type="EMBL" id="GAQ65532.1"/>
    </source>
</evidence>
<comment type="cofactor">
    <cofactor evidence="1">
        <name>Mg(2+)</name>
        <dbReference type="ChEBI" id="CHEBI:18420"/>
    </cofactor>
</comment>
<dbReference type="CDD" id="cd02004">
    <property type="entry name" value="TPP_BZL_OCoD_HPCL"/>
    <property type="match status" value="1"/>
</dbReference>
<evidence type="ECO:0000256" key="1">
    <source>
        <dbReference type="ARBA" id="ARBA00001946"/>
    </source>
</evidence>
<evidence type="ECO:0000256" key="5">
    <source>
        <dbReference type="ARBA" id="ARBA00023052"/>
    </source>
</evidence>
<evidence type="ECO:0000259" key="9">
    <source>
        <dbReference type="Pfam" id="PF02776"/>
    </source>
</evidence>
<evidence type="ECO:0000256" key="3">
    <source>
        <dbReference type="ARBA" id="ARBA00007812"/>
    </source>
</evidence>
<dbReference type="InterPro" id="IPR045229">
    <property type="entry name" value="TPP_enz"/>
</dbReference>
<dbReference type="InterPro" id="IPR029035">
    <property type="entry name" value="DHS-like_NAD/FAD-binding_dom"/>
</dbReference>
<dbReference type="InterPro" id="IPR011766">
    <property type="entry name" value="TPP_enzyme_TPP-bd"/>
</dbReference>
<proteinExistence type="inferred from homology"/>
<dbReference type="Pfam" id="PF02775">
    <property type="entry name" value="TPP_enzyme_C"/>
    <property type="match status" value="1"/>
</dbReference>
<organism evidence="10 11">
    <name type="scientific">Streptomyces scabiei</name>
    <dbReference type="NCBI Taxonomy" id="1930"/>
    <lineage>
        <taxon>Bacteria</taxon>
        <taxon>Bacillati</taxon>
        <taxon>Actinomycetota</taxon>
        <taxon>Actinomycetes</taxon>
        <taxon>Kitasatosporales</taxon>
        <taxon>Streptomycetaceae</taxon>
        <taxon>Streptomyces</taxon>
    </lineage>
</organism>
<evidence type="ECO:0000259" key="8">
    <source>
        <dbReference type="Pfam" id="PF02775"/>
    </source>
</evidence>
<dbReference type="Proteomes" id="UP000067448">
    <property type="component" value="Unassembled WGS sequence"/>
</dbReference>
<dbReference type="CDD" id="cd07035">
    <property type="entry name" value="TPP_PYR_POX_like"/>
    <property type="match status" value="1"/>
</dbReference>
<dbReference type="RefSeq" id="WP_079081918.1">
    <property type="nucleotide sequence ID" value="NZ_BCMM01000031.1"/>
</dbReference>
<name>A0A100JTT5_STRSC</name>
<dbReference type="GO" id="GO:0047695">
    <property type="term" value="F:benzoin aldolase activity"/>
    <property type="evidence" value="ECO:0007669"/>
    <property type="project" value="UniProtKB-EC"/>
</dbReference>
<feature type="domain" description="Thiamine pyrophosphate enzyme TPP-binding" evidence="8">
    <location>
        <begin position="395"/>
        <end position="538"/>
    </location>
</feature>
<dbReference type="GO" id="GO:0009099">
    <property type="term" value="P:L-valine biosynthetic process"/>
    <property type="evidence" value="ECO:0007669"/>
    <property type="project" value="TreeGrafter"/>
</dbReference>
<dbReference type="EMBL" id="BCMM01000031">
    <property type="protein sequence ID" value="GAQ65532.1"/>
    <property type="molecule type" value="Genomic_DNA"/>
</dbReference>
<evidence type="ECO:0000256" key="6">
    <source>
        <dbReference type="RuleBase" id="RU362132"/>
    </source>
</evidence>
<keyword evidence="5 6" id="KW-0786">Thiamine pyrophosphate</keyword>
<dbReference type="FunFam" id="3.40.50.970:FF:000007">
    <property type="entry name" value="Acetolactate synthase"/>
    <property type="match status" value="1"/>
</dbReference>
<dbReference type="InterPro" id="IPR029061">
    <property type="entry name" value="THDP-binding"/>
</dbReference>
<reference evidence="11" key="1">
    <citation type="submission" date="2015-11" db="EMBL/GenBank/DDBJ databases">
        <authorList>
            <consortium name="Cross-ministerial Strategic Innovation Promotion Program (SIP) consortium"/>
            <person name="Tomihama T."/>
            <person name="Ikenaga M."/>
            <person name="Sakai M."/>
            <person name="Okubo T."/>
            <person name="Ikeda S."/>
        </authorList>
    </citation>
    <scope>NUCLEOTIDE SEQUENCE [LARGE SCALE GENOMIC DNA]</scope>
    <source>
        <strain evidence="11">S58</strain>
    </source>
</reference>
<keyword evidence="4" id="KW-0479">Metal-binding</keyword>
<dbReference type="EC" id="4.1.2.38" evidence="10"/>
<dbReference type="GO" id="GO:0003984">
    <property type="term" value="F:acetolactate synthase activity"/>
    <property type="evidence" value="ECO:0007669"/>
    <property type="project" value="TreeGrafter"/>
</dbReference>
<dbReference type="GO" id="GO:0050660">
    <property type="term" value="F:flavin adenine dinucleotide binding"/>
    <property type="evidence" value="ECO:0007669"/>
    <property type="project" value="TreeGrafter"/>
</dbReference>
<dbReference type="SUPFAM" id="SSF52467">
    <property type="entry name" value="DHS-like NAD/FAD-binding domain"/>
    <property type="match status" value="1"/>
</dbReference>
<feature type="domain" description="Thiamine pyrophosphate enzyme central" evidence="7">
    <location>
        <begin position="193"/>
        <end position="319"/>
    </location>
</feature>
<dbReference type="InterPro" id="IPR000399">
    <property type="entry name" value="TPP-bd_CS"/>
</dbReference>
<dbReference type="GO" id="GO:0030976">
    <property type="term" value="F:thiamine pyrophosphate binding"/>
    <property type="evidence" value="ECO:0007669"/>
    <property type="project" value="InterPro"/>
</dbReference>